<organism evidence="2 3">
    <name type="scientific">Cylicocyclus nassatus</name>
    <name type="common">Nematode worm</name>
    <dbReference type="NCBI Taxonomy" id="53992"/>
    <lineage>
        <taxon>Eukaryota</taxon>
        <taxon>Metazoa</taxon>
        <taxon>Ecdysozoa</taxon>
        <taxon>Nematoda</taxon>
        <taxon>Chromadorea</taxon>
        <taxon>Rhabditida</taxon>
        <taxon>Rhabditina</taxon>
        <taxon>Rhabditomorpha</taxon>
        <taxon>Strongyloidea</taxon>
        <taxon>Strongylidae</taxon>
        <taxon>Cylicocyclus</taxon>
    </lineage>
</organism>
<dbReference type="Proteomes" id="UP001176961">
    <property type="component" value="Unassembled WGS sequence"/>
</dbReference>
<keyword evidence="1" id="KW-0472">Membrane</keyword>
<comment type="caution">
    <text evidence="2">The sequence shown here is derived from an EMBL/GenBank/DDBJ whole genome shotgun (WGS) entry which is preliminary data.</text>
</comment>
<evidence type="ECO:0000256" key="1">
    <source>
        <dbReference type="SAM" id="Phobius"/>
    </source>
</evidence>
<feature type="transmembrane region" description="Helical" evidence="1">
    <location>
        <begin position="7"/>
        <end position="23"/>
    </location>
</feature>
<keyword evidence="3" id="KW-1185">Reference proteome</keyword>
<dbReference type="Pfam" id="PF03385">
    <property type="entry name" value="STELLO"/>
    <property type="match status" value="1"/>
</dbReference>
<gene>
    <name evidence="2" type="ORF">CYNAS_LOCUS8927</name>
</gene>
<accession>A0AA36M347</accession>
<proteinExistence type="predicted"/>
<dbReference type="InterPro" id="IPR005049">
    <property type="entry name" value="STL-like"/>
</dbReference>
<keyword evidence="1" id="KW-0812">Transmembrane</keyword>
<dbReference type="EMBL" id="CATQJL010000223">
    <property type="protein sequence ID" value="CAJ0596944.1"/>
    <property type="molecule type" value="Genomic_DNA"/>
</dbReference>
<dbReference type="PANTHER" id="PTHR31362:SF0">
    <property type="entry name" value="EXOSTOSIN DOMAIN-CONTAINING PROTEIN-RELATED"/>
    <property type="match status" value="1"/>
</dbReference>
<evidence type="ECO:0000313" key="2">
    <source>
        <dbReference type="EMBL" id="CAJ0596944.1"/>
    </source>
</evidence>
<reference evidence="2" key="1">
    <citation type="submission" date="2023-07" db="EMBL/GenBank/DDBJ databases">
        <authorList>
            <consortium name="CYATHOMIX"/>
        </authorList>
    </citation>
    <scope>NUCLEOTIDE SEQUENCE</scope>
    <source>
        <strain evidence="2">N/A</strain>
    </source>
</reference>
<name>A0AA36M347_CYLNA</name>
<evidence type="ECO:0000313" key="3">
    <source>
        <dbReference type="Proteomes" id="UP001176961"/>
    </source>
</evidence>
<protein>
    <submittedName>
        <fullName evidence="2">Uncharacterized protein</fullName>
    </submittedName>
</protein>
<dbReference type="PANTHER" id="PTHR31362">
    <property type="entry name" value="GLYCOSYLTRANSFERASE STELLO1-RELATED"/>
    <property type="match status" value="1"/>
</dbReference>
<keyword evidence="1" id="KW-1133">Transmembrane helix</keyword>
<sequence>MRRRTRGLALMSIFFVFMMFYTNESVLKDSITQANPAVPDPVQASRYSLPPIVSDKWIVVTSVNFPTEDVKRLAALEGWNLVVVADRKTPKGWYYKNVHFLSMDLQDRLGFRLAAVSPENSYTRKNIGYLYAIKNGAKWIYDTDDDNKPYGKGLSQFDFRSTTSGLCFRRNADINDTQQKLFNPYRFFGNPGMWPRGFPLEHLKNHTNGKDRLCLCSTMRTPAVQQGLVHKDPDVDAIYRLLYADKKTGLDERFNEFAPPVVLDSGTYSPWNSQNTLFHVNAFFTLFLPVTVAFRVTDIWRSYFAQKLLHLVGERIAFYPVNAIQFRNAHNYMADFQQELDVYTKSGKFVGFLESWHCDSNDISNCTVELAEQLGILGFWQRKDAFLVKLWIEDLRSMGYEFPKMVLHENPETCLDGENGGSTCYAAHTELKTDMPLNHEEKAITRMKQKLEFAEDLHDWCRKSQPAGNFCSLNGCLNKLDFVDIFTSFTYNYLAEKHSKHRSLVEYLEKVLIVIADQNGAGLGLLQRIYQPYFAVTIFCGSKGFLENSGKFNGLGLVHPVNYIALEENIPYGMTSKCLVKVQQMKLQNVTGYYAVSDTVIFQIWNLHDSSNVAFPSQGKRPNEALWKDGHGSPTYKSVYELMTNKYKNDEVVQKMWKDYQAGLSANGIQQSSVKHLQNDVGFADSSTFIYIPSDRIEYFSQLIQLFDEAHIPAGFAIAKFLDTVKVEWYALQS</sequence>
<dbReference type="AlphaFoldDB" id="A0AA36M347"/>